<dbReference type="EMBL" id="MVHF01000048">
    <property type="protein sequence ID" value="ORA26938.1"/>
    <property type="molecule type" value="Genomic_DNA"/>
</dbReference>
<gene>
    <name evidence="1" type="ORF">BST13_31460</name>
</gene>
<keyword evidence="2" id="KW-1185">Reference proteome</keyword>
<dbReference type="STRING" id="1927124.BST13_31460"/>
<proteinExistence type="predicted"/>
<protein>
    <recommendedName>
        <fullName evidence="3">Formate dehydrogenase</fullName>
    </recommendedName>
</protein>
<dbReference type="AlphaFoldDB" id="A0A1X0AAQ1"/>
<evidence type="ECO:0000313" key="1">
    <source>
        <dbReference type="EMBL" id="ORA26938.1"/>
    </source>
</evidence>
<dbReference type="Pfam" id="PF11390">
    <property type="entry name" value="FdsD"/>
    <property type="match status" value="1"/>
</dbReference>
<accession>A0A1X0AAQ1</accession>
<dbReference type="RefSeq" id="WP_083169115.1">
    <property type="nucleotide sequence ID" value="NZ_MVHF01000048.1"/>
</dbReference>
<evidence type="ECO:0008006" key="3">
    <source>
        <dbReference type="Google" id="ProtNLM"/>
    </source>
</evidence>
<dbReference type="OrthoDB" id="7409377at2"/>
<evidence type="ECO:0000313" key="2">
    <source>
        <dbReference type="Proteomes" id="UP000192448"/>
    </source>
</evidence>
<reference evidence="1 2" key="1">
    <citation type="submission" date="2017-02" db="EMBL/GenBank/DDBJ databases">
        <title>The new phylogeny of genus Mycobacterium.</title>
        <authorList>
            <person name="Tortoli E."/>
            <person name="Trovato A."/>
            <person name="Cirillo D.M."/>
        </authorList>
    </citation>
    <scope>NUCLEOTIDE SEQUENCE [LARGE SCALE GENOMIC DNA]</scope>
    <source>
        <strain evidence="1 2">RW6</strain>
    </source>
</reference>
<dbReference type="InterPro" id="IPR021074">
    <property type="entry name" value="Formate_DH_dsu"/>
</dbReference>
<comment type="caution">
    <text evidence="1">The sequence shown here is derived from an EMBL/GenBank/DDBJ whole genome shotgun (WGS) entry which is preliminary data.</text>
</comment>
<organism evidence="1 2">
    <name type="scientific">Mycobacterium aquaticum</name>
    <dbReference type="NCBI Taxonomy" id="1927124"/>
    <lineage>
        <taxon>Bacteria</taxon>
        <taxon>Bacillati</taxon>
        <taxon>Actinomycetota</taxon>
        <taxon>Actinomycetes</taxon>
        <taxon>Mycobacteriales</taxon>
        <taxon>Mycobacteriaceae</taxon>
        <taxon>Mycobacterium</taxon>
    </lineage>
</organism>
<dbReference type="Proteomes" id="UP000192448">
    <property type="component" value="Unassembled WGS sequence"/>
</dbReference>
<sequence>MATASTSLRLATEIAAQFRHIPQDQAAHTIAKHIHSFWDPRMRAQLKVQVAQAGANCDPLVAAATGLIDSEPAEIMGE</sequence>
<name>A0A1X0AAQ1_9MYCO</name>